<organism evidence="1 2">
    <name type="scientific">Roseomonas fluvialis</name>
    <dbReference type="NCBI Taxonomy" id="1750527"/>
    <lineage>
        <taxon>Bacteria</taxon>
        <taxon>Pseudomonadati</taxon>
        <taxon>Pseudomonadota</taxon>
        <taxon>Alphaproteobacteria</taxon>
        <taxon>Acetobacterales</taxon>
        <taxon>Roseomonadaceae</taxon>
        <taxon>Roseomonas</taxon>
    </lineage>
</organism>
<keyword evidence="2" id="KW-1185">Reference proteome</keyword>
<evidence type="ECO:0000313" key="1">
    <source>
        <dbReference type="EMBL" id="BDG71229.1"/>
    </source>
</evidence>
<evidence type="ECO:0000313" key="2">
    <source>
        <dbReference type="Proteomes" id="UP000831327"/>
    </source>
</evidence>
<name>A0ABN6NXU5_9PROT</name>
<sequence length="143" mass="15782">MTSARDRRVYAWENRVVAPLDRSVVPFDRMQAIVDHVWAAEGLRWPPRVRPLRTSRATVATGSRLAIEAPPQLPTWILLHEIAHALTSTAGGQGDGHGPDFVGTYVRLLVTHCRLDRAMLAETLAVDGIGWNPEAKPAFLDQG</sequence>
<gene>
    <name evidence="1" type="ORF">Rmf_11580</name>
</gene>
<dbReference type="RefSeq" id="WP_244458513.1">
    <property type="nucleotide sequence ID" value="NZ_AP025637.1"/>
</dbReference>
<accession>A0ABN6NXU5</accession>
<reference evidence="1 2" key="1">
    <citation type="journal article" date="2016" name="Microbes Environ.">
        <title>Phylogenetically diverse aerobic anoxygenic phototrophic bacteria isolated from epilithic biofilms in Tama river, Japan.</title>
        <authorList>
            <person name="Hirose S."/>
            <person name="Matsuura K."/>
            <person name="Haruta S."/>
        </authorList>
    </citation>
    <scope>NUCLEOTIDE SEQUENCE [LARGE SCALE GENOMIC DNA]</scope>
    <source>
        <strain evidence="1 2">S08</strain>
    </source>
</reference>
<dbReference type="EMBL" id="AP025637">
    <property type="protein sequence ID" value="BDG71229.1"/>
    <property type="molecule type" value="Genomic_DNA"/>
</dbReference>
<dbReference type="Proteomes" id="UP000831327">
    <property type="component" value="Chromosome"/>
</dbReference>
<protein>
    <submittedName>
        <fullName evidence="1">Uncharacterized protein</fullName>
    </submittedName>
</protein>
<proteinExistence type="predicted"/>